<dbReference type="OrthoDB" id="153510at2"/>
<evidence type="ECO:0000256" key="3">
    <source>
        <dbReference type="ARBA" id="ARBA00022475"/>
    </source>
</evidence>
<gene>
    <name evidence="14" type="ORF">SAMN05216553_10952</name>
</gene>
<evidence type="ECO:0000313" key="14">
    <source>
        <dbReference type="EMBL" id="SDG55605.1"/>
    </source>
</evidence>
<keyword evidence="15" id="KW-1185">Reference proteome</keyword>
<feature type="domain" description="Anti-sigma K factor RskA C-terminal" evidence="12">
    <location>
        <begin position="99"/>
        <end position="232"/>
    </location>
</feature>
<dbReference type="InterPro" id="IPR018764">
    <property type="entry name" value="RskA_C"/>
</dbReference>
<keyword evidence="4 11" id="KW-0812">Transmembrane</keyword>
<evidence type="ECO:0000256" key="10">
    <source>
        <dbReference type="ARBA" id="ARBA00030803"/>
    </source>
</evidence>
<protein>
    <recommendedName>
        <fullName evidence="10">Regulator of SigK</fullName>
    </recommendedName>
    <alternativeName>
        <fullName evidence="9">Sigma-K anti-sigma factor RskA</fullName>
    </alternativeName>
</protein>
<dbReference type="PANTHER" id="PTHR37461">
    <property type="entry name" value="ANTI-SIGMA-K FACTOR RSKA"/>
    <property type="match status" value="1"/>
</dbReference>
<keyword evidence="8" id="KW-0804">Transcription</keyword>
<evidence type="ECO:0000256" key="6">
    <source>
        <dbReference type="ARBA" id="ARBA00023015"/>
    </source>
</evidence>
<dbReference type="InterPro" id="IPR027383">
    <property type="entry name" value="Znf_put"/>
</dbReference>
<keyword evidence="5 11" id="KW-1133">Transmembrane helix</keyword>
<evidence type="ECO:0000313" key="15">
    <source>
        <dbReference type="Proteomes" id="UP000199623"/>
    </source>
</evidence>
<dbReference type="InterPro" id="IPR051474">
    <property type="entry name" value="Anti-sigma-K/W_factor"/>
</dbReference>
<evidence type="ECO:0000256" key="11">
    <source>
        <dbReference type="SAM" id="Phobius"/>
    </source>
</evidence>
<dbReference type="RefSeq" id="WP_090051709.1">
    <property type="nucleotide sequence ID" value="NZ_FNCC01000009.1"/>
</dbReference>
<dbReference type="EMBL" id="FNCC01000009">
    <property type="protein sequence ID" value="SDG55605.1"/>
    <property type="molecule type" value="Genomic_DNA"/>
</dbReference>
<dbReference type="Gene3D" id="1.10.10.1320">
    <property type="entry name" value="Anti-sigma factor, zinc-finger domain"/>
    <property type="match status" value="1"/>
</dbReference>
<evidence type="ECO:0000259" key="12">
    <source>
        <dbReference type="Pfam" id="PF10099"/>
    </source>
</evidence>
<evidence type="ECO:0000256" key="9">
    <source>
        <dbReference type="ARBA" id="ARBA00029829"/>
    </source>
</evidence>
<evidence type="ECO:0000256" key="4">
    <source>
        <dbReference type="ARBA" id="ARBA00022692"/>
    </source>
</evidence>
<sequence>MRSTSADLHTLTGAYALNALSGPERTAFETHLARCESCATEVAELTATAARLGAAVEFAPPAHLKDRVLAAAAETRQLSPHTPRLPRPRGLGRAGGALLAAACLVAVAFVAVEVSGSGRDDQLAQLSSQYGRFSDLLTTPDARIFTGTGTNGATGTAVMSPSRNEMLFLGKDLPSPSGDRVYQLWMVNGEGPHSAGVLSSPTAPIVANGIPGAERVALTLEPRGGSPVPTGDPVVEIKLA</sequence>
<name>A0A1G7V6U8_9PSEU</name>
<reference evidence="15" key="1">
    <citation type="submission" date="2016-10" db="EMBL/GenBank/DDBJ databases">
        <authorList>
            <person name="Varghese N."/>
            <person name="Submissions S."/>
        </authorList>
    </citation>
    <scope>NUCLEOTIDE SEQUENCE [LARGE SCALE GENOMIC DNA]</scope>
    <source>
        <strain evidence="15">CGMCC 4.3506</strain>
    </source>
</reference>
<dbReference type="GO" id="GO:0006417">
    <property type="term" value="P:regulation of translation"/>
    <property type="evidence" value="ECO:0007669"/>
    <property type="project" value="TreeGrafter"/>
</dbReference>
<feature type="domain" description="Putative zinc-finger" evidence="13">
    <location>
        <begin position="11"/>
        <end position="39"/>
    </location>
</feature>
<dbReference type="STRING" id="200378.SAMN05216553_10952"/>
<keyword evidence="7 11" id="KW-0472">Membrane</keyword>
<evidence type="ECO:0000256" key="5">
    <source>
        <dbReference type="ARBA" id="ARBA00022989"/>
    </source>
</evidence>
<evidence type="ECO:0000256" key="7">
    <source>
        <dbReference type="ARBA" id="ARBA00023136"/>
    </source>
</evidence>
<dbReference type="Pfam" id="PF10099">
    <property type="entry name" value="RskA_C"/>
    <property type="match status" value="1"/>
</dbReference>
<dbReference type="AlphaFoldDB" id="A0A1G7V6U8"/>
<evidence type="ECO:0000256" key="2">
    <source>
        <dbReference type="ARBA" id="ARBA00004236"/>
    </source>
</evidence>
<feature type="transmembrane region" description="Helical" evidence="11">
    <location>
        <begin position="94"/>
        <end position="112"/>
    </location>
</feature>
<dbReference type="Pfam" id="PF13490">
    <property type="entry name" value="zf-HC2"/>
    <property type="match status" value="1"/>
</dbReference>
<keyword evidence="6" id="KW-0805">Transcription regulation</keyword>
<evidence type="ECO:0000259" key="13">
    <source>
        <dbReference type="Pfam" id="PF13490"/>
    </source>
</evidence>
<dbReference type="PANTHER" id="PTHR37461:SF1">
    <property type="entry name" value="ANTI-SIGMA-K FACTOR RSKA"/>
    <property type="match status" value="1"/>
</dbReference>
<keyword evidence="3" id="KW-1003">Cell membrane</keyword>
<dbReference type="GO" id="GO:0016989">
    <property type="term" value="F:sigma factor antagonist activity"/>
    <property type="evidence" value="ECO:0007669"/>
    <property type="project" value="TreeGrafter"/>
</dbReference>
<evidence type="ECO:0000256" key="1">
    <source>
        <dbReference type="ARBA" id="ARBA00004167"/>
    </source>
</evidence>
<evidence type="ECO:0000256" key="8">
    <source>
        <dbReference type="ARBA" id="ARBA00023163"/>
    </source>
</evidence>
<dbReference type="InterPro" id="IPR041916">
    <property type="entry name" value="Anti_sigma_zinc_sf"/>
</dbReference>
<proteinExistence type="predicted"/>
<comment type="subcellular location">
    <subcellularLocation>
        <location evidence="2">Cell membrane</location>
    </subcellularLocation>
    <subcellularLocation>
        <location evidence="1">Membrane</location>
        <topology evidence="1">Single-pass membrane protein</topology>
    </subcellularLocation>
</comment>
<accession>A0A1G7V6U8</accession>
<organism evidence="14 15">
    <name type="scientific">Lentzea fradiae</name>
    <dbReference type="NCBI Taxonomy" id="200378"/>
    <lineage>
        <taxon>Bacteria</taxon>
        <taxon>Bacillati</taxon>
        <taxon>Actinomycetota</taxon>
        <taxon>Actinomycetes</taxon>
        <taxon>Pseudonocardiales</taxon>
        <taxon>Pseudonocardiaceae</taxon>
        <taxon>Lentzea</taxon>
    </lineage>
</organism>
<dbReference type="GO" id="GO:0005886">
    <property type="term" value="C:plasma membrane"/>
    <property type="evidence" value="ECO:0007669"/>
    <property type="project" value="UniProtKB-SubCell"/>
</dbReference>
<dbReference type="Proteomes" id="UP000199623">
    <property type="component" value="Unassembled WGS sequence"/>
</dbReference>